<keyword evidence="3 5" id="KW-0378">Hydrolase</keyword>
<dbReference type="RefSeq" id="WP_373565249.1">
    <property type="nucleotide sequence ID" value="NZ_JACCAS010000001.1"/>
</dbReference>
<protein>
    <recommendedName>
        <fullName evidence="2">phospholipase C</fullName>
        <ecNumber evidence="2">3.1.4.3</ecNumber>
    </recommendedName>
</protein>
<name>A0A7Y9WHR1_9BURK</name>
<accession>A0A7Y9WHR1</accession>
<evidence type="ECO:0000259" key="4">
    <source>
        <dbReference type="Pfam" id="PF05506"/>
    </source>
</evidence>
<comment type="similarity">
    <text evidence="1">Belongs to the bacterial phospholipase C family.</text>
</comment>
<dbReference type="Proteomes" id="UP000540929">
    <property type="component" value="Unassembled WGS sequence"/>
</dbReference>
<dbReference type="InterPro" id="IPR008475">
    <property type="entry name" value="PLipase_C_C"/>
</dbReference>
<dbReference type="PANTHER" id="PTHR31956:SF1">
    <property type="entry name" value="NON-SPECIFIC PHOSPHOLIPASE C1"/>
    <property type="match status" value="1"/>
</dbReference>
<sequence length="684" mass="74524">MPGVIGGGPMKISNPRRQFLRLTARSVAASAAASIMPALIRDALATPAEKTTGTIDDIQHIVIFMQENRAFDHYYGTLRGVRGFNDRMAITLPSGKPVWMQPYPANQAGYILPFHLDSTTTRAMCVDAPAMNYAIDVALWNQGRYDAWNTARPPRLGMGYFARSDLSFYYALADAFTICDQYYASVMTQTNPNRLHVFSGSDGLSVGQPATLNNLEPTPGFSWPTFAETLEAAHINWKVYQEPDNFDDNALAWFQNFKVAPVGSPLHRKGLSTVPDIVQAFTADVASGNLPQVSWIIAPTPLSEHANYPPVDGEDLTARLLAGLVANPQVWSKTVFLLNYDEQGGFFDHDPPPTPPGSATEGRATMTTSGEVDAGQPIGLGFRVPMTVISPWSKGGYVCSQVFDHTSMIQFIEKRFRVHCPNISAWRRSVCGDLTSAFDFRQPDAHWPGLPDTGGYAAAADRQCGSLPTPIIPASQSMPRQEPGTRPSRALPYEFHATGRVDPTDGAFWLTIVNSGAQGAAFAVYDLATPANPPRRYAVDPDREVVDSWRGSMLTGRRYTLALRGANGFLRLFAGEVAATAATPAANPEIGVRYDVANDAIRLTLTNTGSRPCTFTLTSNAYRKDGPWTFSVAPGRVMETNWSLADSGNWYDFSATVDAQPAFLRRFAGRLENGNDLLSDPAAA</sequence>
<reference evidence="5 6" key="1">
    <citation type="submission" date="2020-07" db="EMBL/GenBank/DDBJ databases">
        <title>Exploring microbial biodiversity for novel pathways involved in the catabolism of aromatic compounds derived from lignin.</title>
        <authorList>
            <person name="Elkins J."/>
        </authorList>
    </citation>
    <scope>NUCLEOTIDE SEQUENCE [LARGE SCALE GENOMIC DNA]</scope>
    <source>
        <strain evidence="5 6">H2C3C</strain>
    </source>
</reference>
<evidence type="ECO:0000256" key="1">
    <source>
        <dbReference type="ARBA" id="ARBA00009717"/>
    </source>
</evidence>
<dbReference type="AlphaFoldDB" id="A0A7Y9WHR1"/>
<dbReference type="GO" id="GO:0016042">
    <property type="term" value="P:lipid catabolic process"/>
    <property type="evidence" value="ECO:0007669"/>
    <property type="project" value="InterPro"/>
</dbReference>
<dbReference type="InterPro" id="IPR007312">
    <property type="entry name" value="Phosphoesterase"/>
</dbReference>
<dbReference type="Gene3D" id="3.40.720.10">
    <property type="entry name" value="Alkaline Phosphatase, subunit A"/>
    <property type="match status" value="2"/>
</dbReference>
<dbReference type="EMBL" id="JACCAS010000001">
    <property type="protein sequence ID" value="NYH21056.1"/>
    <property type="molecule type" value="Genomic_DNA"/>
</dbReference>
<feature type="domain" description="Bacterial phospholipase C C-terminal" evidence="4">
    <location>
        <begin position="588"/>
        <end position="670"/>
    </location>
</feature>
<dbReference type="NCBIfam" id="TIGR03396">
    <property type="entry name" value="PC_PLC"/>
    <property type="match status" value="1"/>
</dbReference>
<dbReference type="GO" id="GO:0034480">
    <property type="term" value="F:phosphatidylcholine phospholipase C activity"/>
    <property type="evidence" value="ECO:0007669"/>
    <property type="project" value="UniProtKB-EC"/>
</dbReference>
<feature type="domain" description="Bacterial phospholipase C C-terminal" evidence="4">
    <location>
        <begin position="487"/>
        <end position="575"/>
    </location>
</feature>
<proteinExistence type="inferred from homology"/>
<evidence type="ECO:0000256" key="2">
    <source>
        <dbReference type="ARBA" id="ARBA00012018"/>
    </source>
</evidence>
<evidence type="ECO:0000256" key="3">
    <source>
        <dbReference type="ARBA" id="ARBA00022801"/>
    </source>
</evidence>
<evidence type="ECO:0000313" key="6">
    <source>
        <dbReference type="Proteomes" id="UP000540929"/>
    </source>
</evidence>
<dbReference type="Pfam" id="PF05506">
    <property type="entry name" value="PLipase_C_C"/>
    <property type="match status" value="2"/>
</dbReference>
<dbReference type="EC" id="3.1.4.3" evidence="2"/>
<dbReference type="Pfam" id="PF04185">
    <property type="entry name" value="Phosphoesterase"/>
    <property type="match status" value="1"/>
</dbReference>
<gene>
    <name evidence="5" type="ORF">GGD40_000535</name>
</gene>
<evidence type="ECO:0000313" key="5">
    <source>
        <dbReference type="EMBL" id="NYH21056.1"/>
    </source>
</evidence>
<keyword evidence="6" id="KW-1185">Reference proteome</keyword>
<dbReference type="InterPro" id="IPR006311">
    <property type="entry name" value="TAT_signal"/>
</dbReference>
<comment type="caution">
    <text evidence="5">The sequence shown here is derived from an EMBL/GenBank/DDBJ whole genome shotgun (WGS) entry which is preliminary data.</text>
</comment>
<dbReference type="InterPro" id="IPR017850">
    <property type="entry name" value="Alkaline_phosphatase_core_sf"/>
</dbReference>
<dbReference type="InterPro" id="IPR017767">
    <property type="entry name" value="PC-PLC"/>
</dbReference>
<organism evidence="5 6">
    <name type="scientific">Paraburkholderia bryophila</name>
    <dbReference type="NCBI Taxonomy" id="420952"/>
    <lineage>
        <taxon>Bacteria</taxon>
        <taxon>Pseudomonadati</taxon>
        <taxon>Pseudomonadota</taxon>
        <taxon>Betaproteobacteria</taxon>
        <taxon>Burkholderiales</taxon>
        <taxon>Burkholderiaceae</taxon>
        <taxon>Paraburkholderia</taxon>
    </lineage>
</organism>
<dbReference type="PROSITE" id="PS51318">
    <property type="entry name" value="TAT"/>
    <property type="match status" value="1"/>
</dbReference>
<dbReference type="PANTHER" id="PTHR31956">
    <property type="entry name" value="NON-SPECIFIC PHOSPHOLIPASE C4-RELATED"/>
    <property type="match status" value="1"/>
</dbReference>